<dbReference type="PROSITE" id="PS51257">
    <property type="entry name" value="PROKAR_LIPOPROTEIN"/>
    <property type="match status" value="1"/>
</dbReference>
<feature type="compositionally biased region" description="Low complexity" evidence="1">
    <location>
        <begin position="301"/>
        <end position="322"/>
    </location>
</feature>
<evidence type="ECO:0000256" key="2">
    <source>
        <dbReference type="SAM" id="SignalP"/>
    </source>
</evidence>
<feature type="region of interest" description="Disordered" evidence="1">
    <location>
        <begin position="289"/>
        <end position="322"/>
    </location>
</feature>
<keyword evidence="2" id="KW-0732">Signal</keyword>
<feature type="chain" id="PRO_5045968794" description="Lipoprotein" evidence="2">
    <location>
        <begin position="24"/>
        <end position="421"/>
    </location>
</feature>
<evidence type="ECO:0000256" key="1">
    <source>
        <dbReference type="SAM" id="MobiDB-lite"/>
    </source>
</evidence>
<sequence>MQTKAKLLGLALVAVVLVSGCRAKSTTQQKLADQPQPSKLTTLLQPVRKSSAEDTGTRTNQQVTYSRFTYHQNHWQWALTTNKRTVIKGIITGVKSQDGLKKLTVKLPKKQTATVTFSWGDDAKQAYNLKSTSPKFNRNFIVGDNGKGWTAGVPAELKGTWQTDLYAAKRYHPGGLVDPAGAYESSSDAFMRTTFYVNADSLDGHNDTYNQHKELVSGGSGWGVNQDVSYKKLAHNNYWVKSYGIGNKTALNIYRVQLTNDRLKLIGVFGNIPAMTQLTATQAKADRPYGAAAAQKGDVRTASSSESSATTSTSSSSAATSAVDTHNLTTDQVNQWVWLHLKQDYAGKHITIQDMFFTQTTNDDGTLTIRVKENHSTENMKKQGVTDIVDPTVGWYGINSKGELTDNTTGDNKVIATEYGK</sequence>
<accession>A0ABW4D336</accession>
<proteinExistence type="predicted"/>
<gene>
    <name evidence="3" type="ORF">ACFQ44_01705</name>
</gene>
<feature type="signal peptide" evidence="2">
    <location>
        <begin position="1"/>
        <end position="23"/>
    </location>
</feature>
<dbReference type="Proteomes" id="UP001597189">
    <property type="component" value="Unassembled WGS sequence"/>
</dbReference>
<comment type="caution">
    <text evidence="3">The sequence shown here is derived from an EMBL/GenBank/DDBJ whole genome shotgun (WGS) entry which is preliminary data.</text>
</comment>
<reference evidence="4" key="1">
    <citation type="journal article" date="2019" name="Int. J. Syst. Evol. Microbiol.">
        <title>The Global Catalogue of Microorganisms (GCM) 10K type strain sequencing project: providing services to taxonomists for standard genome sequencing and annotation.</title>
        <authorList>
            <consortium name="The Broad Institute Genomics Platform"/>
            <consortium name="The Broad Institute Genome Sequencing Center for Infectious Disease"/>
            <person name="Wu L."/>
            <person name="Ma J."/>
        </authorList>
    </citation>
    <scope>NUCLEOTIDE SEQUENCE [LARGE SCALE GENOMIC DNA]</scope>
    <source>
        <strain evidence="4">CCM 8979</strain>
    </source>
</reference>
<dbReference type="EMBL" id="JBHTOD010000001">
    <property type="protein sequence ID" value="MFD1454392.1"/>
    <property type="molecule type" value="Genomic_DNA"/>
</dbReference>
<name>A0ABW4D336_9LACO</name>
<protein>
    <recommendedName>
        <fullName evidence="5">Lipoprotein</fullName>
    </recommendedName>
</protein>
<evidence type="ECO:0008006" key="5">
    <source>
        <dbReference type="Google" id="ProtNLM"/>
    </source>
</evidence>
<keyword evidence="4" id="KW-1185">Reference proteome</keyword>
<evidence type="ECO:0000313" key="3">
    <source>
        <dbReference type="EMBL" id="MFD1454392.1"/>
    </source>
</evidence>
<evidence type="ECO:0000313" key="4">
    <source>
        <dbReference type="Proteomes" id="UP001597189"/>
    </source>
</evidence>
<organism evidence="3 4">
    <name type="scientific">Levilactobacillus lanxiensis</name>
    <dbReference type="NCBI Taxonomy" id="2799568"/>
    <lineage>
        <taxon>Bacteria</taxon>
        <taxon>Bacillati</taxon>
        <taxon>Bacillota</taxon>
        <taxon>Bacilli</taxon>
        <taxon>Lactobacillales</taxon>
        <taxon>Lactobacillaceae</taxon>
        <taxon>Levilactobacillus</taxon>
    </lineage>
</organism>
<dbReference type="RefSeq" id="WP_203642321.1">
    <property type="nucleotide sequence ID" value="NZ_BOLN01000001.1"/>
</dbReference>